<organism evidence="2 3">
    <name type="scientific">Melipona bicolor</name>
    <dbReference type="NCBI Taxonomy" id="60889"/>
    <lineage>
        <taxon>Eukaryota</taxon>
        <taxon>Metazoa</taxon>
        <taxon>Ecdysozoa</taxon>
        <taxon>Arthropoda</taxon>
        <taxon>Hexapoda</taxon>
        <taxon>Insecta</taxon>
        <taxon>Pterygota</taxon>
        <taxon>Neoptera</taxon>
        <taxon>Endopterygota</taxon>
        <taxon>Hymenoptera</taxon>
        <taxon>Apocrita</taxon>
        <taxon>Aculeata</taxon>
        <taxon>Apoidea</taxon>
        <taxon>Anthophila</taxon>
        <taxon>Apidae</taxon>
        <taxon>Melipona</taxon>
    </lineage>
</organism>
<accession>A0AA40FDN2</accession>
<comment type="caution">
    <text evidence="2">The sequence shown here is derived from an EMBL/GenBank/DDBJ whole genome shotgun (WGS) entry which is preliminary data.</text>
</comment>
<name>A0AA40FDN2_9HYME</name>
<evidence type="ECO:0000313" key="2">
    <source>
        <dbReference type="EMBL" id="KAK1117053.1"/>
    </source>
</evidence>
<proteinExistence type="predicted"/>
<protein>
    <submittedName>
        <fullName evidence="2">Uncharacterized protein</fullName>
    </submittedName>
</protein>
<gene>
    <name evidence="2" type="ORF">K0M31_016978</name>
</gene>
<dbReference type="AlphaFoldDB" id="A0AA40FDN2"/>
<feature type="region of interest" description="Disordered" evidence="1">
    <location>
        <begin position="1"/>
        <end position="23"/>
    </location>
</feature>
<evidence type="ECO:0000313" key="3">
    <source>
        <dbReference type="Proteomes" id="UP001177670"/>
    </source>
</evidence>
<dbReference type="Proteomes" id="UP001177670">
    <property type="component" value="Unassembled WGS sequence"/>
</dbReference>
<keyword evidence="3" id="KW-1185">Reference proteome</keyword>
<evidence type="ECO:0000256" key="1">
    <source>
        <dbReference type="SAM" id="MobiDB-lite"/>
    </source>
</evidence>
<feature type="non-terminal residue" evidence="2">
    <location>
        <position position="1"/>
    </location>
</feature>
<reference evidence="2" key="1">
    <citation type="submission" date="2021-10" db="EMBL/GenBank/DDBJ databases">
        <title>Melipona bicolor Genome sequencing and assembly.</title>
        <authorList>
            <person name="Araujo N.S."/>
            <person name="Arias M.C."/>
        </authorList>
    </citation>
    <scope>NUCLEOTIDE SEQUENCE</scope>
    <source>
        <strain evidence="2">USP_2M_L1-L4_2017</strain>
        <tissue evidence="2">Whole body</tissue>
    </source>
</reference>
<feature type="compositionally biased region" description="Polar residues" evidence="1">
    <location>
        <begin position="1"/>
        <end position="20"/>
    </location>
</feature>
<sequence length="62" mass="6814">WIRAPSTSLLAGEQESSPRQLQKVPESALAFVRTNIGSPDLATFTPRVWAPTESVKHLGQRV</sequence>
<dbReference type="EMBL" id="JAHYIQ010000056">
    <property type="protein sequence ID" value="KAK1117053.1"/>
    <property type="molecule type" value="Genomic_DNA"/>
</dbReference>